<dbReference type="InterPro" id="IPR000182">
    <property type="entry name" value="GNAT_dom"/>
</dbReference>
<protein>
    <submittedName>
        <fullName evidence="4">Mycothiol acetyltransferase</fullName>
        <ecNumber evidence="4">2.3.1.189</ecNumber>
    </submittedName>
</protein>
<name>A0A4P6M0Z1_9FIRM</name>
<dbReference type="PANTHER" id="PTHR42919">
    <property type="entry name" value="N-ALPHA-ACETYLTRANSFERASE"/>
    <property type="match status" value="1"/>
</dbReference>
<dbReference type="KEGG" id="bpro:PMF13cell1_02806"/>
<evidence type="ECO:0000256" key="1">
    <source>
        <dbReference type="ARBA" id="ARBA00022679"/>
    </source>
</evidence>
<dbReference type="Proteomes" id="UP000289794">
    <property type="component" value="Chromosome"/>
</dbReference>
<keyword evidence="1 4" id="KW-0808">Transferase</keyword>
<evidence type="ECO:0000259" key="3">
    <source>
        <dbReference type="PROSITE" id="PS51186"/>
    </source>
</evidence>
<dbReference type="AlphaFoldDB" id="A0A4P6M0Z1"/>
<dbReference type="SUPFAM" id="SSF55729">
    <property type="entry name" value="Acyl-CoA N-acyltransferases (Nat)"/>
    <property type="match status" value="1"/>
</dbReference>
<dbReference type="GO" id="GO:0035447">
    <property type="term" value="F:mycothiol synthase activity"/>
    <property type="evidence" value="ECO:0007669"/>
    <property type="project" value="UniProtKB-EC"/>
</dbReference>
<dbReference type="Gene3D" id="3.40.630.30">
    <property type="match status" value="1"/>
</dbReference>
<dbReference type="CDD" id="cd04301">
    <property type="entry name" value="NAT_SF"/>
    <property type="match status" value="1"/>
</dbReference>
<dbReference type="EMBL" id="CP035945">
    <property type="protein sequence ID" value="QBE97250.1"/>
    <property type="molecule type" value="Genomic_DNA"/>
</dbReference>
<evidence type="ECO:0000256" key="2">
    <source>
        <dbReference type="ARBA" id="ARBA00023315"/>
    </source>
</evidence>
<reference evidence="4 5" key="1">
    <citation type="submission" date="2019-01" db="EMBL/GenBank/DDBJ databases">
        <title>PMF-metabolizing Aryl O-demethylase.</title>
        <authorList>
            <person name="Kim M."/>
        </authorList>
    </citation>
    <scope>NUCLEOTIDE SEQUENCE [LARGE SCALE GENOMIC DNA]</scope>
    <source>
        <strain evidence="4 5">PMF1</strain>
    </source>
</reference>
<keyword evidence="2 4" id="KW-0012">Acyltransferase</keyword>
<sequence length="157" mass="18460">MEYIIREMYPQEYPLLAEFLYESIFQREGEDLLPRTIISQPDLQVYIQDFGTLKDDACLCAEADEQVIGAVWVRNIHGYGDLDDETPEFALSLFKEYRGCGIGTELMKQMLELLRKKGYKRASLSVQKDNYALHMYQKVGFKPVIDKDEEFIMEYRF</sequence>
<feature type="domain" description="N-acetyltransferase" evidence="3">
    <location>
        <begin position="3"/>
        <end position="157"/>
    </location>
</feature>
<dbReference type="EC" id="2.3.1.189" evidence="4"/>
<gene>
    <name evidence="4" type="primary">mshD</name>
    <name evidence="4" type="ORF">PMF13cell1_02806</name>
</gene>
<accession>A0A4P6M0Z1</accession>
<proteinExistence type="predicted"/>
<dbReference type="PROSITE" id="PS51186">
    <property type="entry name" value="GNAT"/>
    <property type="match status" value="1"/>
</dbReference>
<evidence type="ECO:0000313" key="5">
    <source>
        <dbReference type="Proteomes" id="UP000289794"/>
    </source>
</evidence>
<dbReference type="Pfam" id="PF00583">
    <property type="entry name" value="Acetyltransf_1"/>
    <property type="match status" value="1"/>
</dbReference>
<dbReference type="InterPro" id="IPR051556">
    <property type="entry name" value="N-term/lysine_N-AcTrnsfr"/>
</dbReference>
<evidence type="ECO:0000313" key="4">
    <source>
        <dbReference type="EMBL" id="QBE97250.1"/>
    </source>
</evidence>
<dbReference type="RefSeq" id="WP_130181091.1">
    <property type="nucleotide sequence ID" value="NZ_CP035945.1"/>
</dbReference>
<organism evidence="4 5">
    <name type="scientific">Blautia producta</name>
    <dbReference type="NCBI Taxonomy" id="33035"/>
    <lineage>
        <taxon>Bacteria</taxon>
        <taxon>Bacillati</taxon>
        <taxon>Bacillota</taxon>
        <taxon>Clostridia</taxon>
        <taxon>Lachnospirales</taxon>
        <taxon>Lachnospiraceae</taxon>
        <taxon>Blautia</taxon>
    </lineage>
</organism>
<dbReference type="PANTHER" id="PTHR42919:SF8">
    <property type="entry name" value="N-ALPHA-ACETYLTRANSFERASE 50"/>
    <property type="match status" value="1"/>
</dbReference>
<dbReference type="InterPro" id="IPR016181">
    <property type="entry name" value="Acyl_CoA_acyltransferase"/>
</dbReference>